<keyword evidence="3" id="KW-1185">Reference proteome</keyword>
<name>A0ABP1EDF2_9APHY</name>
<dbReference type="PANTHER" id="PTHR45348">
    <property type="entry name" value="HYPOTHETICAL OXIDOREDUCTASE (EUROFUNG)"/>
    <property type="match status" value="1"/>
</dbReference>
<evidence type="ECO:0000259" key="1">
    <source>
        <dbReference type="SMART" id="SM00829"/>
    </source>
</evidence>
<organism evidence="2 3">
    <name type="scientific">Somion occarium</name>
    <dbReference type="NCBI Taxonomy" id="3059160"/>
    <lineage>
        <taxon>Eukaryota</taxon>
        <taxon>Fungi</taxon>
        <taxon>Dikarya</taxon>
        <taxon>Basidiomycota</taxon>
        <taxon>Agaricomycotina</taxon>
        <taxon>Agaricomycetes</taxon>
        <taxon>Polyporales</taxon>
        <taxon>Cerrenaceae</taxon>
        <taxon>Somion</taxon>
    </lineage>
</organism>
<dbReference type="SUPFAM" id="SSF50129">
    <property type="entry name" value="GroES-like"/>
    <property type="match status" value="1"/>
</dbReference>
<dbReference type="SMART" id="SM00829">
    <property type="entry name" value="PKS_ER"/>
    <property type="match status" value="1"/>
</dbReference>
<dbReference type="EMBL" id="OZ037952">
    <property type="protein sequence ID" value="CAL1717237.1"/>
    <property type="molecule type" value="Genomic_DNA"/>
</dbReference>
<dbReference type="Pfam" id="PF00107">
    <property type="entry name" value="ADH_zinc_N"/>
    <property type="match status" value="1"/>
</dbReference>
<dbReference type="InterPro" id="IPR036291">
    <property type="entry name" value="NAD(P)-bd_dom_sf"/>
</dbReference>
<dbReference type="PANTHER" id="PTHR45348:SF2">
    <property type="entry name" value="ZINC-TYPE ALCOHOL DEHYDROGENASE-LIKE PROTEIN C2E1P3.01"/>
    <property type="match status" value="1"/>
</dbReference>
<evidence type="ECO:0000313" key="3">
    <source>
        <dbReference type="Proteomes" id="UP001497453"/>
    </source>
</evidence>
<protein>
    <recommendedName>
        <fullName evidence="1">Enoyl reductase (ER) domain-containing protein</fullName>
    </recommendedName>
</protein>
<proteinExistence type="predicted"/>
<sequence>MSISAQQKALVLPEPHAPFALRTVDVYKPEAGEVLVRIEAIALNPVDWKIQAFDFLIDEYPAVIGTDIAGTVVHLGEGVTNVAVGDNIVWQGLFTNRLASFQQYAIAKVDRLAKIPPSISFEQAATIPVGAAAAFVGLYGPKQESAGRPIVIFGGSSSVGQYAIQFAKLSGFSPIITTASPRNYDLVKSLGATHTINRTLSPDDIVAEVKKITSGPVETVYDAISEEDTQNTAYDILSPGGTVVITLKQTIVQENIRKDKSIIHTFGNVHLEHNRALGVGFFSHLTEYLAFGDVKPNPFELIPGGLEAIPKGLERLKNGEVSAKKLVVSPNGAV</sequence>
<dbReference type="SUPFAM" id="SSF51735">
    <property type="entry name" value="NAD(P)-binding Rossmann-fold domains"/>
    <property type="match status" value="1"/>
</dbReference>
<gene>
    <name evidence="2" type="ORF">GFSPODELE1_LOCUS11122</name>
</gene>
<dbReference type="Gene3D" id="3.40.50.720">
    <property type="entry name" value="NAD(P)-binding Rossmann-like Domain"/>
    <property type="match status" value="1"/>
</dbReference>
<dbReference type="InterPro" id="IPR047122">
    <property type="entry name" value="Trans-enoyl_RdTase-like"/>
</dbReference>
<dbReference type="Pfam" id="PF08240">
    <property type="entry name" value="ADH_N"/>
    <property type="match status" value="1"/>
</dbReference>
<dbReference type="InterPro" id="IPR011032">
    <property type="entry name" value="GroES-like_sf"/>
</dbReference>
<feature type="domain" description="Enoyl reductase (ER)" evidence="1">
    <location>
        <begin position="16"/>
        <end position="327"/>
    </location>
</feature>
<dbReference type="InterPro" id="IPR013149">
    <property type="entry name" value="ADH-like_C"/>
</dbReference>
<dbReference type="CDD" id="cd08249">
    <property type="entry name" value="enoyl_reductase_like"/>
    <property type="match status" value="1"/>
</dbReference>
<dbReference type="InterPro" id="IPR020843">
    <property type="entry name" value="ER"/>
</dbReference>
<dbReference type="Gene3D" id="3.90.180.10">
    <property type="entry name" value="Medium-chain alcohol dehydrogenases, catalytic domain"/>
    <property type="match status" value="1"/>
</dbReference>
<reference evidence="3" key="1">
    <citation type="submission" date="2024-04" db="EMBL/GenBank/DDBJ databases">
        <authorList>
            <person name="Shaw F."/>
            <person name="Minotto A."/>
        </authorList>
    </citation>
    <scope>NUCLEOTIDE SEQUENCE [LARGE SCALE GENOMIC DNA]</scope>
</reference>
<dbReference type="InterPro" id="IPR013154">
    <property type="entry name" value="ADH-like_N"/>
</dbReference>
<accession>A0ABP1EDF2</accession>
<dbReference type="Proteomes" id="UP001497453">
    <property type="component" value="Chromosome 9"/>
</dbReference>
<evidence type="ECO:0000313" key="2">
    <source>
        <dbReference type="EMBL" id="CAL1717237.1"/>
    </source>
</evidence>